<comment type="function">
    <text evidence="4">Catalyzes the methylation of 5-hydroxyuridine (ho5U) to form 5-methoxyuridine (mo5U) at position 34 in tRNAs.</text>
</comment>
<dbReference type="AlphaFoldDB" id="A0A6A0B689"/>
<dbReference type="PROSITE" id="PS51186">
    <property type="entry name" value="GNAT"/>
    <property type="match status" value="1"/>
</dbReference>
<dbReference type="InterPro" id="IPR002935">
    <property type="entry name" value="SAM_O-MeTrfase"/>
</dbReference>
<feature type="binding site" evidence="4">
    <location>
        <position position="281"/>
    </location>
    <ligand>
        <name>S-adenosyl-L-methionine</name>
        <dbReference type="ChEBI" id="CHEBI:59789"/>
    </ligand>
</feature>
<dbReference type="Proteomes" id="UP000475928">
    <property type="component" value="Unassembled WGS sequence"/>
</dbReference>
<dbReference type="CDD" id="cd04301">
    <property type="entry name" value="NAT_SF"/>
    <property type="match status" value="1"/>
</dbReference>
<dbReference type="GO" id="GO:0030488">
    <property type="term" value="P:tRNA methylation"/>
    <property type="evidence" value="ECO:0007669"/>
    <property type="project" value="UniProtKB-UniRule"/>
</dbReference>
<dbReference type="CDD" id="cd02440">
    <property type="entry name" value="AdoMet_MTases"/>
    <property type="match status" value="1"/>
</dbReference>
<dbReference type="PANTHER" id="PTHR10509">
    <property type="entry name" value="O-METHYLTRANSFERASE-RELATED"/>
    <property type="match status" value="1"/>
</dbReference>
<dbReference type="Pfam" id="PF01596">
    <property type="entry name" value="Methyltransf_3"/>
    <property type="match status" value="1"/>
</dbReference>
<comment type="catalytic activity">
    <reaction evidence="4">
        <text>5-hydroxyuridine(34) in tRNA + S-adenosyl-L-methionine = 5-methoxyuridine(34) in tRNA + S-adenosyl-L-homocysteine + H(+)</text>
        <dbReference type="Rhea" id="RHEA:60524"/>
        <dbReference type="Rhea" id="RHEA-COMP:13381"/>
        <dbReference type="Rhea" id="RHEA-COMP:15591"/>
        <dbReference type="ChEBI" id="CHEBI:15378"/>
        <dbReference type="ChEBI" id="CHEBI:57856"/>
        <dbReference type="ChEBI" id="CHEBI:59789"/>
        <dbReference type="ChEBI" id="CHEBI:136877"/>
        <dbReference type="ChEBI" id="CHEBI:143860"/>
    </reaction>
</comment>
<evidence type="ECO:0000256" key="4">
    <source>
        <dbReference type="HAMAP-Rule" id="MF_02217"/>
    </source>
</evidence>
<dbReference type="GO" id="GO:0008171">
    <property type="term" value="F:O-methyltransferase activity"/>
    <property type="evidence" value="ECO:0007669"/>
    <property type="project" value="InterPro"/>
</dbReference>
<dbReference type="Gene3D" id="3.40.630.30">
    <property type="match status" value="1"/>
</dbReference>
<dbReference type="InterPro" id="IPR029063">
    <property type="entry name" value="SAM-dependent_MTases_sf"/>
</dbReference>
<evidence type="ECO:0000313" key="7">
    <source>
        <dbReference type="Proteomes" id="UP000475928"/>
    </source>
</evidence>
<dbReference type="EC" id="2.1.1.-" evidence="4"/>
<keyword evidence="7" id="KW-1185">Reference proteome</keyword>
<feature type="domain" description="N-acetyltransferase" evidence="5">
    <location>
        <begin position="4"/>
        <end position="176"/>
    </location>
</feature>
<sequence>MKMAEIRTIQETDEAAFMRFQAALLREKSPDVKVQEVTDFAAFVAESKTQETVATHLDYSTATTYYYFLANGELAASITCRWELDKGTLLKHGGHIDFEIAKSYQNKGIMTELIQFAFAQYRKRGIFDIMITTNEIDAFSRRTIEKNGGELDKITAITEDGQNLRLAHYWVHLTPDAELDEKVVKSYNAHSNHNMRRPVVKQEIVAFMRNKQHQLDGFLGEVEAFAHVENVPIIPHETVVYFQFLLQSLQPKHILEVGTAIGFSALLMADSAQDASVTTIERNPEMAELARENFTRYDSRKQITLIEGDAIDVLSELTETFDFAFMDSAKSKYIVFLPEILKNLAVGGIIVIDDVFQGGDVTKDIADIKRNQRGIYRGLHKLFDATLDNPGLNATLVPLGDGILMIRKLQETIDLG</sequence>
<dbReference type="InterPro" id="IPR043675">
    <property type="entry name" value="TrmR_methyltr"/>
</dbReference>
<feature type="binding site" evidence="4">
    <location>
        <begin position="309"/>
        <end position="310"/>
    </location>
    <ligand>
        <name>S-adenosyl-L-methionine</name>
        <dbReference type="ChEBI" id="CHEBI:59789"/>
    </ligand>
</feature>
<evidence type="ECO:0000256" key="3">
    <source>
        <dbReference type="ARBA" id="ARBA00022691"/>
    </source>
</evidence>
<evidence type="ECO:0000259" key="5">
    <source>
        <dbReference type="PROSITE" id="PS51186"/>
    </source>
</evidence>
<keyword evidence="2 4" id="KW-0808">Transferase</keyword>
<dbReference type="HAMAP" id="MF_02217">
    <property type="entry name" value="TrmR_methyltr"/>
    <property type="match status" value="1"/>
</dbReference>
<feature type="binding site" evidence="4">
    <location>
        <position position="264"/>
    </location>
    <ligand>
        <name>S-adenosyl-L-methionine</name>
        <dbReference type="ChEBI" id="CHEBI:59789"/>
    </ligand>
</feature>
<comment type="caution">
    <text evidence="4">Lacks conserved residue(s) required for the propagation of feature annotation.</text>
</comment>
<dbReference type="GO" id="GO:0016300">
    <property type="term" value="F:tRNA (uridine) methyltransferase activity"/>
    <property type="evidence" value="ECO:0007669"/>
    <property type="project" value="UniProtKB-UniRule"/>
</dbReference>
<dbReference type="GO" id="GO:0008757">
    <property type="term" value="F:S-adenosylmethionine-dependent methyltransferase activity"/>
    <property type="evidence" value="ECO:0007669"/>
    <property type="project" value="TreeGrafter"/>
</dbReference>
<keyword evidence="3 4" id="KW-0949">S-adenosyl-L-methionine</keyword>
<dbReference type="SUPFAM" id="SSF53335">
    <property type="entry name" value="S-adenosyl-L-methionine-dependent methyltransferases"/>
    <property type="match status" value="1"/>
</dbReference>
<keyword evidence="4" id="KW-0819">tRNA processing</keyword>
<accession>A0A6A0B689</accession>
<protein>
    <recommendedName>
        <fullName evidence="4">tRNA 5-hydroxyuridine methyltransferase</fullName>
        <ecNumber evidence="4">2.1.1.-</ecNumber>
    </recommendedName>
    <alternativeName>
        <fullName evidence="4">ho5U methyltransferase</fullName>
    </alternativeName>
</protein>
<comment type="similarity">
    <text evidence="4">Belongs to the class I-like SAM-binding methyltransferase superfamily. Cation-dependent O-methyltransferase family.</text>
</comment>
<gene>
    <name evidence="4" type="primary">trmR</name>
    <name evidence="6" type="ORF">Hs20B_02120</name>
</gene>
<dbReference type="InterPro" id="IPR000182">
    <property type="entry name" value="GNAT_dom"/>
</dbReference>
<dbReference type="PROSITE" id="PS51682">
    <property type="entry name" value="SAM_OMT_I"/>
    <property type="match status" value="1"/>
</dbReference>
<proteinExistence type="inferred from homology"/>
<reference evidence="6 7" key="1">
    <citation type="submission" date="2020-02" db="EMBL/GenBank/DDBJ databases">
        <title>Draft genome sequence of Lactococcus sp. Hs20B0-1.</title>
        <authorList>
            <person name="Noda S."/>
            <person name="Yuki M."/>
            <person name="Ohkuma M."/>
        </authorList>
    </citation>
    <scope>NUCLEOTIDE SEQUENCE [LARGE SCALE GENOMIC DNA]</scope>
    <source>
        <strain evidence="6 7">Hs20B0-1</strain>
    </source>
</reference>
<dbReference type="InterPro" id="IPR050362">
    <property type="entry name" value="Cation-dep_OMT"/>
</dbReference>
<evidence type="ECO:0000313" key="6">
    <source>
        <dbReference type="EMBL" id="GFH39814.1"/>
    </source>
</evidence>
<dbReference type="GO" id="GO:0016747">
    <property type="term" value="F:acyltransferase activity, transferring groups other than amino-acyl groups"/>
    <property type="evidence" value="ECO:0007669"/>
    <property type="project" value="InterPro"/>
</dbReference>
<dbReference type="SUPFAM" id="SSF55729">
    <property type="entry name" value="Acyl-CoA N-acyltransferases (Nat)"/>
    <property type="match status" value="1"/>
</dbReference>
<dbReference type="EMBL" id="BLLH01000001">
    <property type="protein sequence ID" value="GFH39814.1"/>
    <property type="molecule type" value="Genomic_DNA"/>
</dbReference>
<dbReference type="PANTHER" id="PTHR10509:SF14">
    <property type="entry name" value="CAFFEOYL-COA O-METHYLTRANSFERASE 3-RELATED"/>
    <property type="match status" value="1"/>
</dbReference>
<dbReference type="InterPro" id="IPR016181">
    <property type="entry name" value="Acyl_CoA_acyltransferase"/>
</dbReference>
<dbReference type="Gene3D" id="3.40.50.150">
    <property type="entry name" value="Vaccinia Virus protein VP39"/>
    <property type="match status" value="1"/>
</dbReference>
<feature type="binding site" evidence="4">
    <location>
        <position position="234"/>
    </location>
    <ligand>
        <name>S-adenosyl-L-methionine</name>
        <dbReference type="ChEBI" id="CHEBI:59789"/>
    </ligand>
</feature>
<organism evidence="6 7">
    <name type="scientific">Pseudolactococcus insecticola</name>
    <dbReference type="NCBI Taxonomy" id="2709158"/>
    <lineage>
        <taxon>Bacteria</taxon>
        <taxon>Bacillati</taxon>
        <taxon>Bacillota</taxon>
        <taxon>Bacilli</taxon>
        <taxon>Lactobacillales</taxon>
        <taxon>Streptococcaceae</taxon>
        <taxon>Pseudolactococcus</taxon>
    </lineage>
</organism>
<evidence type="ECO:0000256" key="1">
    <source>
        <dbReference type="ARBA" id="ARBA00022603"/>
    </source>
</evidence>
<dbReference type="Pfam" id="PF00583">
    <property type="entry name" value="Acetyltransf_1"/>
    <property type="match status" value="1"/>
</dbReference>
<comment type="subunit">
    <text evidence="4">Homodimer.</text>
</comment>
<name>A0A6A0B689_9LACT</name>
<evidence type="ECO:0000256" key="2">
    <source>
        <dbReference type="ARBA" id="ARBA00022679"/>
    </source>
</evidence>
<keyword evidence="1 4" id="KW-0489">Methyltransferase</keyword>
<feature type="binding site" evidence="4">
    <location>
        <position position="327"/>
    </location>
    <ligand>
        <name>S-adenosyl-L-methionine</name>
        <dbReference type="ChEBI" id="CHEBI:59789"/>
    </ligand>
</feature>
<comment type="caution">
    <text evidence="6">The sequence shown here is derived from an EMBL/GenBank/DDBJ whole genome shotgun (WGS) entry which is preliminary data.</text>
</comment>